<sequence length="55" mass="6452">MDNKENSEPDFKNVHPVTFYFIFGIAMTFSGLTFCKHTQHVLLRKLCHVKHALQM</sequence>
<proteinExistence type="predicted"/>
<dbReference type="AlphaFoldDB" id="A0A0E9R4A8"/>
<evidence type="ECO:0000313" key="2">
    <source>
        <dbReference type="EMBL" id="JAH23188.1"/>
    </source>
</evidence>
<evidence type="ECO:0000256" key="1">
    <source>
        <dbReference type="SAM" id="Phobius"/>
    </source>
</evidence>
<reference evidence="2" key="2">
    <citation type="journal article" date="2015" name="Fish Shellfish Immunol.">
        <title>Early steps in the European eel (Anguilla anguilla)-Vibrio vulnificus interaction in the gills: Role of the RtxA13 toxin.</title>
        <authorList>
            <person name="Callol A."/>
            <person name="Pajuelo D."/>
            <person name="Ebbesson L."/>
            <person name="Teles M."/>
            <person name="MacKenzie S."/>
            <person name="Amaro C."/>
        </authorList>
    </citation>
    <scope>NUCLEOTIDE SEQUENCE</scope>
</reference>
<keyword evidence="1" id="KW-0472">Membrane</keyword>
<feature type="transmembrane region" description="Helical" evidence="1">
    <location>
        <begin position="17"/>
        <end position="35"/>
    </location>
</feature>
<name>A0A0E9R4A8_ANGAN</name>
<keyword evidence="1" id="KW-0812">Transmembrane</keyword>
<organism evidence="2">
    <name type="scientific">Anguilla anguilla</name>
    <name type="common">European freshwater eel</name>
    <name type="synonym">Muraena anguilla</name>
    <dbReference type="NCBI Taxonomy" id="7936"/>
    <lineage>
        <taxon>Eukaryota</taxon>
        <taxon>Metazoa</taxon>
        <taxon>Chordata</taxon>
        <taxon>Craniata</taxon>
        <taxon>Vertebrata</taxon>
        <taxon>Euteleostomi</taxon>
        <taxon>Actinopterygii</taxon>
        <taxon>Neopterygii</taxon>
        <taxon>Teleostei</taxon>
        <taxon>Anguilliformes</taxon>
        <taxon>Anguillidae</taxon>
        <taxon>Anguilla</taxon>
    </lineage>
</organism>
<protein>
    <submittedName>
        <fullName evidence="2">Uncharacterized protein</fullName>
    </submittedName>
</protein>
<dbReference type="EMBL" id="GBXM01085389">
    <property type="protein sequence ID" value="JAH23188.1"/>
    <property type="molecule type" value="Transcribed_RNA"/>
</dbReference>
<keyword evidence="1" id="KW-1133">Transmembrane helix</keyword>
<reference evidence="2" key="1">
    <citation type="submission" date="2014-11" db="EMBL/GenBank/DDBJ databases">
        <authorList>
            <person name="Amaro Gonzalez C."/>
        </authorList>
    </citation>
    <scope>NUCLEOTIDE SEQUENCE</scope>
</reference>
<accession>A0A0E9R4A8</accession>